<reference evidence="2" key="1">
    <citation type="submission" date="2021-02" db="EMBL/GenBank/DDBJ databases">
        <authorList>
            <person name="Nowell W R."/>
        </authorList>
    </citation>
    <scope>NUCLEOTIDE SEQUENCE</scope>
</reference>
<evidence type="ECO:0000313" key="3">
    <source>
        <dbReference type="EMBL" id="CAF3612730.1"/>
    </source>
</evidence>
<keyword evidence="5" id="KW-1185">Reference proteome</keyword>
<comment type="caution">
    <text evidence="2">The sequence shown here is derived from an EMBL/GenBank/DDBJ whole genome shotgun (WGS) entry which is preliminary data.</text>
</comment>
<dbReference type="Proteomes" id="UP000681722">
    <property type="component" value="Unassembled WGS sequence"/>
</dbReference>
<evidence type="ECO:0000313" key="4">
    <source>
        <dbReference type="EMBL" id="CAF3976025.1"/>
    </source>
</evidence>
<dbReference type="Proteomes" id="UP000677228">
    <property type="component" value="Unassembled WGS sequence"/>
</dbReference>
<protein>
    <submittedName>
        <fullName evidence="2">Uncharacterized protein</fullName>
    </submittedName>
</protein>
<dbReference type="EMBL" id="CAJOBA010001752">
    <property type="protein sequence ID" value="CAF3612730.1"/>
    <property type="molecule type" value="Genomic_DNA"/>
</dbReference>
<accession>A0A814X704</accession>
<dbReference type="Proteomes" id="UP000663829">
    <property type="component" value="Unassembled WGS sequence"/>
</dbReference>
<organism evidence="2 5">
    <name type="scientific">Didymodactylos carnosus</name>
    <dbReference type="NCBI Taxonomy" id="1234261"/>
    <lineage>
        <taxon>Eukaryota</taxon>
        <taxon>Metazoa</taxon>
        <taxon>Spiralia</taxon>
        <taxon>Gnathifera</taxon>
        <taxon>Rotifera</taxon>
        <taxon>Eurotatoria</taxon>
        <taxon>Bdelloidea</taxon>
        <taxon>Philodinida</taxon>
        <taxon>Philodinidae</taxon>
        <taxon>Didymodactylos</taxon>
    </lineage>
</organism>
<gene>
    <name evidence="2" type="ORF">GPM918_LOCUS24261</name>
    <name evidence="1" type="ORF">OVA965_LOCUS6007</name>
    <name evidence="4" type="ORF">SRO942_LOCUS24260</name>
    <name evidence="3" type="ORF">TMI583_LOCUS6003</name>
</gene>
<evidence type="ECO:0000313" key="5">
    <source>
        <dbReference type="Proteomes" id="UP000663829"/>
    </source>
</evidence>
<evidence type="ECO:0000313" key="1">
    <source>
        <dbReference type="EMBL" id="CAF0828217.1"/>
    </source>
</evidence>
<dbReference type="EMBL" id="CAJOBC010008981">
    <property type="protein sequence ID" value="CAF3976025.1"/>
    <property type="molecule type" value="Genomic_DNA"/>
</dbReference>
<dbReference type="AlphaFoldDB" id="A0A814X704"/>
<sequence>MKLRTLELLHIKNAYRIPIRLSGGRSATSILELCFHVTKEDAIALSISSKLKDNDKMLLRQYMNLLEIIPKDIISEKIQFALDGASVLGHFDVYPARDIMLLIHSADIFSRT</sequence>
<evidence type="ECO:0000313" key="2">
    <source>
        <dbReference type="EMBL" id="CAF1212061.1"/>
    </source>
</evidence>
<dbReference type="EMBL" id="CAJNOQ010008980">
    <property type="protein sequence ID" value="CAF1212061.1"/>
    <property type="molecule type" value="Genomic_DNA"/>
</dbReference>
<name>A0A814X704_9BILA</name>
<dbReference type="Proteomes" id="UP000682733">
    <property type="component" value="Unassembled WGS sequence"/>
</dbReference>
<dbReference type="EMBL" id="CAJNOK010001752">
    <property type="protein sequence ID" value="CAF0828217.1"/>
    <property type="molecule type" value="Genomic_DNA"/>
</dbReference>
<proteinExistence type="predicted"/>